<gene>
    <name evidence="3" type="ORF">TL5118_03493</name>
    <name evidence="4" type="ORF">TL5120_02733</name>
</gene>
<dbReference type="EMBL" id="CYSC01000035">
    <property type="protein sequence ID" value="CUH72932.1"/>
    <property type="molecule type" value="Genomic_DNA"/>
</dbReference>
<dbReference type="PROSITE" id="PS50937">
    <property type="entry name" value="HTH_MERR_2"/>
    <property type="match status" value="1"/>
</dbReference>
<proteinExistence type="predicted"/>
<dbReference type="SUPFAM" id="SSF46955">
    <property type="entry name" value="Putative DNA-binding domain"/>
    <property type="match status" value="1"/>
</dbReference>
<evidence type="ECO:0000256" key="1">
    <source>
        <dbReference type="SAM" id="MobiDB-lite"/>
    </source>
</evidence>
<feature type="region of interest" description="Disordered" evidence="1">
    <location>
        <begin position="168"/>
        <end position="231"/>
    </location>
</feature>
<dbReference type="InterPro" id="IPR009061">
    <property type="entry name" value="DNA-bd_dom_put_sf"/>
</dbReference>
<reference evidence="3 5" key="1">
    <citation type="submission" date="2015-09" db="EMBL/GenBank/DDBJ databases">
        <authorList>
            <person name="Rodrigo-Torres L."/>
            <person name="Arahal D.R."/>
        </authorList>
    </citation>
    <scope>NUCLEOTIDE SEQUENCE [LARGE SCALE GENOMIC DNA]</scope>
    <source>
        <strain evidence="3 5">CECT 5118</strain>
    </source>
</reference>
<feature type="region of interest" description="Disordered" evidence="1">
    <location>
        <begin position="123"/>
        <end position="142"/>
    </location>
</feature>
<protein>
    <recommendedName>
        <fullName evidence="2">HTH merR-type domain-containing protein</fullName>
    </recommendedName>
</protein>
<feature type="compositionally biased region" description="Low complexity" evidence="1">
    <location>
        <begin position="196"/>
        <end position="222"/>
    </location>
</feature>
<dbReference type="Proteomes" id="UP000051086">
    <property type="component" value="Unassembled WGS sequence"/>
</dbReference>
<dbReference type="RefSeq" id="WP_082626327.1">
    <property type="nucleotide sequence ID" value="NZ_CYSB01000040.1"/>
</dbReference>
<reference evidence="4 6" key="2">
    <citation type="submission" date="2015-09" db="EMBL/GenBank/DDBJ databases">
        <authorList>
            <consortium name="Swine Surveillance"/>
        </authorList>
    </citation>
    <scope>NUCLEOTIDE SEQUENCE [LARGE SCALE GENOMIC DNA]</scope>
    <source>
        <strain evidence="4 6">5120</strain>
    </source>
</reference>
<accession>A0A0N7LXV0</accession>
<dbReference type="InterPro" id="IPR000551">
    <property type="entry name" value="MerR-type_HTH_dom"/>
</dbReference>
<evidence type="ECO:0000313" key="6">
    <source>
        <dbReference type="Proteomes" id="UP000051887"/>
    </source>
</evidence>
<evidence type="ECO:0000313" key="3">
    <source>
        <dbReference type="EMBL" id="CUH69529.1"/>
    </source>
</evidence>
<name>A0A0N7LXV0_9RHOB</name>
<dbReference type="Proteomes" id="UP000051887">
    <property type="component" value="Unassembled WGS sequence"/>
</dbReference>
<dbReference type="Gene3D" id="1.10.1660.10">
    <property type="match status" value="1"/>
</dbReference>
<evidence type="ECO:0000313" key="5">
    <source>
        <dbReference type="Proteomes" id="UP000051086"/>
    </source>
</evidence>
<evidence type="ECO:0000313" key="4">
    <source>
        <dbReference type="EMBL" id="CUH72932.1"/>
    </source>
</evidence>
<dbReference type="GO" id="GO:0006355">
    <property type="term" value="P:regulation of DNA-templated transcription"/>
    <property type="evidence" value="ECO:0007669"/>
    <property type="project" value="InterPro"/>
</dbReference>
<dbReference type="SMART" id="SM00422">
    <property type="entry name" value="HTH_MERR"/>
    <property type="match status" value="1"/>
</dbReference>
<dbReference type="CDD" id="cd04765">
    <property type="entry name" value="HTH_MlrA-like_sg2"/>
    <property type="match status" value="1"/>
</dbReference>
<organism evidence="4 6">
    <name type="scientific">Thalassovita autumnalis</name>
    <dbReference type="NCBI Taxonomy" id="2072972"/>
    <lineage>
        <taxon>Bacteria</taxon>
        <taxon>Pseudomonadati</taxon>
        <taxon>Pseudomonadota</taxon>
        <taxon>Alphaproteobacteria</taxon>
        <taxon>Rhodobacterales</taxon>
        <taxon>Roseobacteraceae</taxon>
        <taxon>Thalassovita</taxon>
    </lineage>
</organism>
<feature type="domain" description="HTH merR-type" evidence="2">
    <location>
        <begin position="10"/>
        <end position="78"/>
    </location>
</feature>
<dbReference type="AlphaFoldDB" id="A0A0N7LXV0"/>
<evidence type="ECO:0000259" key="2">
    <source>
        <dbReference type="PROSITE" id="PS50937"/>
    </source>
</evidence>
<dbReference type="Pfam" id="PF13411">
    <property type="entry name" value="MerR_1"/>
    <property type="match status" value="1"/>
</dbReference>
<dbReference type="EMBL" id="CYSB01000040">
    <property type="protein sequence ID" value="CUH69529.1"/>
    <property type="molecule type" value="Genomic_DNA"/>
</dbReference>
<dbReference type="GO" id="GO:0003677">
    <property type="term" value="F:DNA binding"/>
    <property type="evidence" value="ECO:0007669"/>
    <property type="project" value="InterPro"/>
</dbReference>
<sequence length="267" mass="29024">MAKSPDAFRTISEVAEWLDRPAHVLRFWESKFTQVKPVKRAGGRRYYRRQDMLLLGGIKTLLHDEGMTIKGVQKLLRENGVKHITAMSQPLDGDAEPTPVVEAAAVAPEPAVDEAGDNLVVFPSPPEDGAKKPAKKKPPFEREPEQAMLFEMADSVAPELDDIYRASSEAAAPEVEEPEDVPLPFGEAEARDLPADTDTVATPTASAAEAPTEPVAELTAPADPAPFPGHLTALLDPAARIKDGKHDDALVVRNRLQDHLTALKKRL</sequence>
<keyword evidence="5" id="KW-1185">Reference proteome</keyword>